<gene>
    <name evidence="2" type="ORF">NSCI0253_LOCUS37995</name>
</gene>
<accession>A0A7S1ASD8</accession>
<name>A0A7S1ASD8_NOCSC</name>
<evidence type="ECO:0000256" key="1">
    <source>
        <dbReference type="SAM" id="Phobius"/>
    </source>
</evidence>
<keyword evidence="1" id="KW-0812">Transmembrane</keyword>
<evidence type="ECO:0000313" key="2">
    <source>
        <dbReference type="EMBL" id="CAD8863640.1"/>
    </source>
</evidence>
<sequence>MQGVMHVKKKLVTKEDPWYVHKILGLSALVSYFYRYYVCYNSQGTLGLGWDWLSWFTMALHFALSSSSFIFHVVAKRMKGFPMVIYEEYRMHTVVFTSRCVAVYIFGLLRPFAGTYLERVMLCGSVLVWHLLADEVTRRWGTEGVTAVRVNGKGGLDERSTSAIVSKSPFLMSVVFHGQKYYAFYQIAAVCCHLTPSEQTPNLGYNTLIAIQSSAFLMTLYRKSLIYQHSHAFWYSLALLMSLFQMYRIFPSPFFWARIAVVFILRIFRVNKYVLYLSFALLVEPMVQSTYAAEAFDRFAVSVF</sequence>
<organism evidence="2">
    <name type="scientific">Noctiluca scintillans</name>
    <name type="common">Sea sparkle</name>
    <name type="synonym">Red tide dinoflagellate</name>
    <dbReference type="NCBI Taxonomy" id="2966"/>
    <lineage>
        <taxon>Eukaryota</taxon>
        <taxon>Sar</taxon>
        <taxon>Alveolata</taxon>
        <taxon>Dinophyceae</taxon>
        <taxon>Noctilucales</taxon>
        <taxon>Noctilucaceae</taxon>
        <taxon>Noctiluca</taxon>
    </lineage>
</organism>
<keyword evidence="1" id="KW-0472">Membrane</keyword>
<dbReference type="AlphaFoldDB" id="A0A7S1ASD8"/>
<reference evidence="2" key="1">
    <citation type="submission" date="2021-01" db="EMBL/GenBank/DDBJ databases">
        <authorList>
            <person name="Corre E."/>
            <person name="Pelletier E."/>
            <person name="Niang G."/>
            <person name="Scheremetjew M."/>
            <person name="Finn R."/>
            <person name="Kale V."/>
            <person name="Holt S."/>
            <person name="Cochrane G."/>
            <person name="Meng A."/>
            <person name="Brown T."/>
            <person name="Cohen L."/>
        </authorList>
    </citation>
    <scope>NUCLEOTIDE SEQUENCE</scope>
</reference>
<feature type="transmembrane region" description="Helical" evidence="1">
    <location>
        <begin position="256"/>
        <end position="283"/>
    </location>
</feature>
<protein>
    <submittedName>
        <fullName evidence="2">Uncharacterized protein</fullName>
    </submittedName>
</protein>
<feature type="transmembrane region" description="Helical" evidence="1">
    <location>
        <begin position="20"/>
        <end position="37"/>
    </location>
</feature>
<proteinExistence type="predicted"/>
<dbReference type="EMBL" id="HBFQ01053352">
    <property type="protein sequence ID" value="CAD8863640.1"/>
    <property type="molecule type" value="Transcribed_RNA"/>
</dbReference>
<feature type="transmembrane region" description="Helical" evidence="1">
    <location>
        <begin position="94"/>
        <end position="113"/>
    </location>
</feature>
<feature type="transmembrane region" description="Helical" evidence="1">
    <location>
        <begin position="52"/>
        <end position="74"/>
    </location>
</feature>
<keyword evidence="1" id="KW-1133">Transmembrane helix</keyword>